<protein>
    <submittedName>
        <fullName evidence="1">Flagellar protein</fullName>
    </submittedName>
</protein>
<evidence type="ECO:0000313" key="1">
    <source>
        <dbReference type="EMBL" id="ODN31245.1"/>
    </source>
</evidence>
<dbReference type="PANTHER" id="PTHR39185">
    <property type="entry name" value="SWARMING MOTILITY PROTEIN SWRD"/>
    <property type="match status" value="1"/>
</dbReference>
<keyword evidence="1" id="KW-0282">Flagellum</keyword>
<dbReference type="AlphaFoldDB" id="A0A1E3G4P8"/>
<comment type="caution">
    <text evidence="1">The sequence shown here is derived from an EMBL/GenBank/DDBJ whole genome shotgun (WGS) entry which is preliminary data.</text>
</comment>
<dbReference type="PANTHER" id="PTHR39185:SF1">
    <property type="entry name" value="SWARMING MOTILITY PROTEIN SWRD"/>
    <property type="match status" value="1"/>
</dbReference>
<gene>
    <name evidence="1" type="ORF">A4H02_00215</name>
</gene>
<organism evidence="1 2">
    <name type="scientific">Fervidobacterium thailandense</name>
    <dbReference type="NCBI Taxonomy" id="1008305"/>
    <lineage>
        <taxon>Bacteria</taxon>
        <taxon>Thermotogati</taxon>
        <taxon>Thermotogota</taxon>
        <taxon>Thermotogae</taxon>
        <taxon>Thermotogales</taxon>
        <taxon>Fervidobacteriaceae</taxon>
        <taxon>Fervidobacterium</taxon>
    </lineage>
</organism>
<sequence>MIKVTGLNGKEFYLNAEFIEKIEANPDTTITLYNGKKYIVAEPVEEVVKRIYEYKRKIFLPPLSDLEGDERWT</sequence>
<dbReference type="InterPro" id="IPR009384">
    <property type="entry name" value="SwrD-like"/>
</dbReference>
<dbReference type="STRING" id="1008305.A4H02_00215"/>
<dbReference type="Proteomes" id="UP000094570">
    <property type="component" value="Unassembled WGS sequence"/>
</dbReference>
<proteinExistence type="predicted"/>
<dbReference type="Pfam" id="PF06289">
    <property type="entry name" value="FlbD"/>
    <property type="match status" value="1"/>
</dbReference>
<keyword evidence="1" id="KW-0966">Cell projection</keyword>
<name>A0A1E3G4P8_9BACT</name>
<dbReference type="OrthoDB" id="9799862at2"/>
<accession>A0A1E3G4P8</accession>
<dbReference type="EMBL" id="LWAF01000001">
    <property type="protein sequence ID" value="ODN31245.1"/>
    <property type="molecule type" value="Genomic_DNA"/>
</dbReference>
<evidence type="ECO:0000313" key="2">
    <source>
        <dbReference type="Proteomes" id="UP000094570"/>
    </source>
</evidence>
<reference evidence="2" key="1">
    <citation type="submission" date="2016-04" db="EMBL/GenBank/DDBJ databases">
        <title>The genome sequence project of a novel Fervidobacterium isolate from a hot spring in Thailand.</title>
        <authorList>
            <person name="Gonzalez J.M."/>
            <person name="Cuecas A."/>
            <person name="Kanoksilapatham W."/>
        </authorList>
    </citation>
    <scope>NUCLEOTIDE SEQUENCE [LARGE SCALE GENOMIC DNA]</scope>
    <source>
        <strain evidence="2">FC2004</strain>
    </source>
</reference>
<keyword evidence="1" id="KW-0969">Cilium</keyword>
<dbReference type="RefSeq" id="WP_069292156.1">
    <property type="nucleotide sequence ID" value="NZ_CP140110.1"/>
</dbReference>
<keyword evidence="2" id="KW-1185">Reference proteome</keyword>